<organism evidence="1 2">
    <name type="scientific">Pseudobacteriovorax antillogorgiicola</name>
    <dbReference type="NCBI Taxonomy" id="1513793"/>
    <lineage>
        <taxon>Bacteria</taxon>
        <taxon>Pseudomonadati</taxon>
        <taxon>Bdellovibrionota</taxon>
        <taxon>Oligoflexia</taxon>
        <taxon>Oligoflexales</taxon>
        <taxon>Pseudobacteriovoracaceae</taxon>
        <taxon>Pseudobacteriovorax</taxon>
    </lineage>
</organism>
<dbReference type="Proteomes" id="UP000192907">
    <property type="component" value="Unassembled WGS sequence"/>
</dbReference>
<keyword evidence="2" id="KW-1185">Reference proteome</keyword>
<reference evidence="2" key="1">
    <citation type="submission" date="2017-04" db="EMBL/GenBank/DDBJ databases">
        <authorList>
            <person name="Varghese N."/>
            <person name="Submissions S."/>
        </authorList>
    </citation>
    <scope>NUCLEOTIDE SEQUENCE [LARGE SCALE GENOMIC DNA]</scope>
    <source>
        <strain evidence="2">RKEM611</strain>
    </source>
</reference>
<dbReference type="EMBL" id="FWZT01000026">
    <property type="protein sequence ID" value="SMF71376.1"/>
    <property type="molecule type" value="Genomic_DNA"/>
</dbReference>
<sequence length="285" mass="32820">MKYIKEDLAFFKSLMKDSYSDVMSQVVGELDEFSEVLRLPPLRMMNSVRKYAGVDVPLVDSIIPRQALFADGDRILKVKKPVDFSRDDEMWVYINGVMVDINMLAIQGRWLSKLLGKEFLLLHNPTDGLFLDLFESFLGRNVGIDALPVRWMKTRLENLLDQYPDARLNIVAHSQGCIILGKCLHHIAQERPDQLDRIHIFTFASPSKSIPQVAFAEHYANSQDLVAQLGVLHPDVPYEGKIFQRAGRGHWFNTHYLASLMKGEFGDTELYRIMRRKNRHLRCVS</sequence>
<dbReference type="SUPFAM" id="SSF53474">
    <property type="entry name" value="alpha/beta-Hydrolases"/>
    <property type="match status" value="1"/>
</dbReference>
<accession>A0A1Y6CSX1</accession>
<evidence type="ECO:0008006" key="3">
    <source>
        <dbReference type="Google" id="ProtNLM"/>
    </source>
</evidence>
<gene>
    <name evidence="1" type="ORF">SAMN06296036_12679</name>
</gene>
<protein>
    <recommendedName>
        <fullName evidence="3">Alpha/beta hydrolase</fullName>
    </recommendedName>
</protein>
<dbReference type="InterPro" id="IPR029058">
    <property type="entry name" value="AB_hydrolase_fold"/>
</dbReference>
<proteinExistence type="predicted"/>
<dbReference type="STRING" id="1513793.SAMN06296036_12679"/>
<name>A0A1Y6CSX1_9BACT</name>
<dbReference type="PANTHER" id="PTHR42044:SF2">
    <property type="entry name" value="DUF676 DOMAIN-CONTAINING PROTEIN"/>
    <property type="match status" value="1"/>
</dbReference>
<dbReference type="RefSeq" id="WP_132324199.1">
    <property type="nucleotide sequence ID" value="NZ_FWZT01000026.1"/>
</dbReference>
<evidence type="ECO:0000313" key="2">
    <source>
        <dbReference type="Proteomes" id="UP000192907"/>
    </source>
</evidence>
<evidence type="ECO:0000313" key="1">
    <source>
        <dbReference type="EMBL" id="SMF71376.1"/>
    </source>
</evidence>
<dbReference type="OrthoDB" id="6073658at2"/>
<dbReference type="PANTHER" id="PTHR42044">
    <property type="entry name" value="DUF676 DOMAIN-CONTAINING PROTEIN-RELATED"/>
    <property type="match status" value="1"/>
</dbReference>
<dbReference type="Gene3D" id="3.40.50.1820">
    <property type="entry name" value="alpha/beta hydrolase"/>
    <property type="match status" value="1"/>
</dbReference>
<dbReference type="AlphaFoldDB" id="A0A1Y6CSX1"/>